<gene>
    <name evidence="2" type="ORF">LOD99_12192</name>
</gene>
<keyword evidence="2" id="KW-0808">Transferase</keyword>
<accession>A0AAV7JFF2</accession>
<evidence type="ECO:0000313" key="2">
    <source>
        <dbReference type="EMBL" id="KAI6647195.1"/>
    </source>
</evidence>
<dbReference type="InterPro" id="IPR017438">
    <property type="entry name" value="ATP-NAD_kinase_N"/>
</dbReference>
<evidence type="ECO:0000259" key="1">
    <source>
        <dbReference type="PROSITE" id="PS50146"/>
    </source>
</evidence>
<name>A0AAV7JFF2_9METZ</name>
<dbReference type="GO" id="GO:0016773">
    <property type="term" value="F:phosphotransferase activity, alcohol group as acceptor"/>
    <property type="evidence" value="ECO:0007669"/>
    <property type="project" value="UniProtKB-ARBA"/>
</dbReference>
<dbReference type="GO" id="GO:0001727">
    <property type="term" value="F:lipid kinase activity"/>
    <property type="evidence" value="ECO:0007669"/>
    <property type="project" value="UniProtKB-ARBA"/>
</dbReference>
<dbReference type="Proteomes" id="UP001165289">
    <property type="component" value="Unassembled WGS sequence"/>
</dbReference>
<dbReference type="GO" id="GO:0005737">
    <property type="term" value="C:cytoplasm"/>
    <property type="evidence" value="ECO:0007669"/>
    <property type="project" value="TreeGrafter"/>
</dbReference>
<organism evidence="2 3">
    <name type="scientific">Oopsacas minuta</name>
    <dbReference type="NCBI Taxonomy" id="111878"/>
    <lineage>
        <taxon>Eukaryota</taxon>
        <taxon>Metazoa</taxon>
        <taxon>Porifera</taxon>
        <taxon>Hexactinellida</taxon>
        <taxon>Hexasterophora</taxon>
        <taxon>Lyssacinosida</taxon>
        <taxon>Leucopsacidae</taxon>
        <taxon>Oopsacas</taxon>
    </lineage>
</organism>
<feature type="domain" description="DAGKc" evidence="1">
    <location>
        <begin position="22"/>
        <end position="143"/>
    </location>
</feature>
<keyword evidence="3" id="KW-1185">Reference proteome</keyword>
<evidence type="ECO:0000313" key="3">
    <source>
        <dbReference type="Proteomes" id="UP001165289"/>
    </source>
</evidence>
<protein>
    <submittedName>
        <fullName evidence="2">Sphingosine kinase 2</fullName>
    </submittedName>
</protein>
<dbReference type="InterPro" id="IPR001206">
    <property type="entry name" value="Diacylglycerol_kinase_cat_dom"/>
</dbReference>
<dbReference type="PANTHER" id="PTHR12358:SF31">
    <property type="entry name" value="ACYLGLYCEROL KINASE, MITOCHONDRIAL"/>
    <property type="match status" value="1"/>
</dbReference>
<dbReference type="Gene3D" id="2.60.200.40">
    <property type="match status" value="1"/>
</dbReference>
<dbReference type="PANTHER" id="PTHR12358">
    <property type="entry name" value="SPHINGOSINE KINASE"/>
    <property type="match status" value="1"/>
</dbReference>
<dbReference type="GO" id="GO:0016020">
    <property type="term" value="C:membrane"/>
    <property type="evidence" value="ECO:0007669"/>
    <property type="project" value="TreeGrafter"/>
</dbReference>
<dbReference type="SUPFAM" id="SSF111331">
    <property type="entry name" value="NAD kinase/diacylglycerol kinase-like"/>
    <property type="match status" value="1"/>
</dbReference>
<dbReference type="PROSITE" id="PS50146">
    <property type="entry name" value="DAGK"/>
    <property type="match status" value="1"/>
</dbReference>
<dbReference type="InterPro" id="IPR050187">
    <property type="entry name" value="Lipid_Phosphate_FormReg"/>
</dbReference>
<comment type="caution">
    <text evidence="2">The sequence shown here is derived from an EMBL/GenBank/DDBJ whole genome shotgun (WGS) entry which is preliminary data.</text>
</comment>
<keyword evidence="2" id="KW-0418">Kinase</keyword>
<dbReference type="GO" id="GO:0046512">
    <property type="term" value="P:sphingosine biosynthetic process"/>
    <property type="evidence" value="ECO:0007669"/>
    <property type="project" value="TreeGrafter"/>
</dbReference>
<dbReference type="InterPro" id="IPR016064">
    <property type="entry name" value="NAD/diacylglycerol_kinase_sf"/>
</dbReference>
<dbReference type="EMBL" id="JAKMXF010000343">
    <property type="protein sequence ID" value="KAI6647195.1"/>
    <property type="molecule type" value="Genomic_DNA"/>
</dbReference>
<dbReference type="SMART" id="SM00046">
    <property type="entry name" value="DAGKc"/>
    <property type="match status" value="1"/>
</dbReference>
<proteinExistence type="predicted"/>
<dbReference type="AlphaFoldDB" id="A0AAV7JFF2"/>
<dbReference type="Gene3D" id="3.40.50.10330">
    <property type="entry name" value="Probable inorganic polyphosphate/atp-NAD kinase, domain 1"/>
    <property type="match status" value="1"/>
</dbReference>
<dbReference type="Pfam" id="PF00781">
    <property type="entry name" value="DAGK_cat"/>
    <property type="match status" value="1"/>
</dbReference>
<reference evidence="2 3" key="1">
    <citation type="journal article" date="2023" name="BMC Biol.">
        <title>The compact genome of the sponge Oopsacas minuta (Hexactinellida) is lacking key metazoan core genes.</title>
        <authorList>
            <person name="Santini S."/>
            <person name="Schenkelaars Q."/>
            <person name="Jourda C."/>
            <person name="Duchesne M."/>
            <person name="Belahbib H."/>
            <person name="Rocher C."/>
            <person name="Selva M."/>
            <person name="Riesgo A."/>
            <person name="Vervoort M."/>
            <person name="Leys S.P."/>
            <person name="Kodjabachian L."/>
            <person name="Le Bivic A."/>
            <person name="Borchiellini C."/>
            <person name="Claverie J.M."/>
            <person name="Renard E."/>
        </authorList>
    </citation>
    <scope>NUCLEOTIDE SEQUENCE [LARGE SCALE GENOMIC DNA]</scope>
    <source>
        <strain evidence="2">SPO-2</strain>
    </source>
</reference>
<sequence length="400" mass="45034">MKLRSLTQTVKEPKTCEILQLEPRESVLPIFDDAELHLDVVRTEYKGHALELIKNYDLTTLQGIVCVGGDGTVHEVINGLMRRPDWRNAIKMPICPIPCGSGNALAKTALQEAGEEYSVVNSALMAVLGAYVPFDIALAETKTEKLYFFMSFSWGMIADSDIESEKLRFLGEIRFTLAGIKCCMINKVYHGILQYLPYREYIVQSVDDSTGLESFRDMLSGEESVRMKPMMGVICPQRQLPDTNTPQTSAGPIEEPEVPNANLLEPFEHQLSGDWVTIDSLFTIFNPTLLPYLTRSMKIAPSHAMGGGYITLVMARGGQTRIAILQAMRDWEKERHSDVEIIKVEAFRFIPQDLDGVYSIDGEVYPVQIFQAQVLKQLGRIMCRKVRDRNTVKMTENVLS</sequence>